<organism evidence="1">
    <name type="scientific">Arundo donax</name>
    <name type="common">Giant reed</name>
    <name type="synonym">Donax arundinaceus</name>
    <dbReference type="NCBI Taxonomy" id="35708"/>
    <lineage>
        <taxon>Eukaryota</taxon>
        <taxon>Viridiplantae</taxon>
        <taxon>Streptophyta</taxon>
        <taxon>Embryophyta</taxon>
        <taxon>Tracheophyta</taxon>
        <taxon>Spermatophyta</taxon>
        <taxon>Magnoliopsida</taxon>
        <taxon>Liliopsida</taxon>
        <taxon>Poales</taxon>
        <taxon>Poaceae</taxon>
        <taxon>PACMAD clade</taxon>
        <taxon>Arundinoideae</taxon>
        <taxon>Arundineae</taxon>
        <taxon>Arundo</taxon>
    </lineage>
</organism>
<dbReference type="EMBL" id="GBRH01173811">
    <property type="protein sequence ID" value="JAE24085.1"/>
    <property type="molecule type" value="Transcribed_RNA"/>
</dbReference>
<reference evidence="1" key="2">
    <citation type="journal article" date="2015" name="Data Brief">
        <title>Shoot transcriptome of the giant reed, Arundo donax.</title>
        <authorList>
            <person name="Barrero R.A."/>
            <person name="Guerrero F.D."/>
            <person name="Moolhuijzen P."/>
            <person name="Goolsby J.A."/>
            <person name="Tidwell J."/>
            <person name="Bellgard S.E."/>
            <person name="Bellgard M.I."/>
        </authorList>
    </citation>
    <scope>NUCLEOTIDE SEQUENCE</scope>
    <source>
        <tissue evidence="1">Shoot tissue taken approximately 20 cm above the soil surface</tissue>
    </source>
</reference>
<evidence type="ECO:0000313" key="1">
    <source>
        <dbReference type="EMBL" id="JAE24085.1"/>
    </source>
</evidence>
<name>A0A0A9GG73_ARUDO</name>
<reference evidence="1" key="1">
    <citation type="submission" date="2014-09" db="EMBL/GenBank/DDBJ databases">
        <authorList>
            <person name="Magalhaes I.L.F."/>
            <person name="Oliveira U."/>
            <person name="Santos F.R."/>
            <person name="Vidigal T.H.D.A."/>
            <person name="Brescovit A.D."/>
            <person name="Santos A.J."/>
        </authorList>
    </citation>
    <scope>NUCLEOTIDE SEQUENCE</scope>
    <source>
        <tissue evidence="1">Shoot tissue taken approximately 20 cm above the soil surface</tissue>
    </source>
</reference>
<accession>A0A0A9GG73</accession>
<sequence length="22" mass="2169">MNGGSGTGATFITATESMVSIH</sequence>
<dbReference type="AlphaFoldDB" id="A0A0A9GG73"/>
<protein>
    <submittedName>
        <fullName evidence="1">Uncharacterized protein</fullName>
    </submittedName>
</protein>
<proteinExistence type="predicted"/>